<dbReference type="Pfam" id="PF00515">
    <property type="entry name" value="TPR_1"/>
    <property type="match status" value="1"/>
</dbReference>
<feature type="repeat" description="TPR" evidence="8">
    <location>
        <begin position="76"/>
        <end position="109"/>
    </location>
</feature>
<feature type="repeat" description="TPR" evidence="8">
    <location>
        <begin position="246"/>
        <end position="279"/>
    </location>
</feature>
<feature type="repeat" description="TPR" evidence="8">
    <location>
        <begin position="280"/>
        <end position="313"/>
    </location>
</feature>
<evidence type="ECO:0000313" key="11">
    <source>
        <dbReference type="Proteomes" id="UP000667802"/>
    </source>
</evidence>
<dbReference type="Pfam" id="PF13181">
    <property type="entry name" value="TPR_8"/>
    <property type="match status" value="1"/>
</dbReference>
<evidence type="ECO:0000256" key="3">
    <source>
        <dbReference type="ARBA" id="ARBA00011970"/>
    </source>
</evidence>
<dbReference type="RefSeq" id="WP_208341443.1">
    <property type="nucleotide sequence ID" value="NZ_CAWQFN010000884.1"/>
</dbReference>
<keyword evidence="5" id="KW-0808">Transferase</keyword>
<feature type="domain" description="O-GlcNAc transferase C-terminal" evidence="9">
    <location>
        <begin position="599"/>
        <end position="780"/>
    </location>
</feature>
<keyword evidence="11" id="KW-1185">Reference proteome</keyword>
<dbReference type="InterPro" id="IPR019734">
    <property type="entry name" value="TPR_rpt"/>
</dbReference>
<comment type="caution">
    <text evidence="10">The sequence shown here is derived from an EMBL/GenBank/DDBJ whole genome shotgun (WGS) entry which is preliminary data.</text>
</comment>
<keyword evidence="7 8" id="KW-0802">TPR repeat</keyword>
<dbReference type="Gene3D" id="1.25.40.10">
    <property type="entry name" value="Tetratricopeptide repeat domain"/>
    <property type="match status" value="6"/>
</dbReference>
<dbReference type="Gene3D" id="3.40.50.11380">
    <property type="match status" value="1"/>
</dbReference>
<proteinExistence type="inferred from homology"/>
<dbReference type="Proteomes" id="UP000667802">
    <property type="component" value="Unassembled WGS sequence"/>
</dbReference>
<dbReference type="SUPFAM" id="SSF48452">
    <property type="entry name" value="TPR-like"/>
    <property type="match status" value="2"/>
</dbReference>
<protein>
    <recommendedName>
        <fullName evidence="3">protein O-GlcNAc transferase</fullName>
        <ecNumber evidence="3">2.4.1.255</ecNumber>
    </recommendedName>
</protein>
<dbReference type="PANTHER" id="PTHR44835:SF1">
    <property type="entry name" value="PROTEIN O-GLCNAC TRANSFERASE"/>
    <property type="match status" value="1"/>
</dbReference>
<feature type="repeat" description="TPR" evidence="8">
    <location>
        <begin position="314"/>
        <end position="347"/>
    </location>
</feature>
<dbReference type="InterPro" id="IPR011990">
    <property type="entry name" value="TPR-like_helical_dom_sf"/>
</dbReference>
<keyword evidence="4" id="KW-0328">Glycosyltransferase</keyword>
<feature type="repeat" description="TPR" evidence="8">
    <location>
        <begin position="144"/>
        <end position="177"/>
    </location>
</feature>
<dbReference type="InterPro" id="IPR029489">
    <property type="entry name" value="OGT/SEC/SPY_C"/>
</dbReference>
<feature type="repeat" description="TPR" evidence="8">
    <location>
        <begin position="42"/>
        <end position="75"/>
    </location>
</feature>
<dbReference type="EMBL" id="JAALHA020000020">
    <property type="protein sequence ID" value="MDR9898825.1"/>
    <property type="molecule type" value="Genomic_DNA"/>
</dbReference>
<feature type="repeat" description="TPR" evidence="8">
    <location>
        <begin position="178"/>
        <end position="211"/>
    </location>
</feature>
<keyword evidence="6" id="KW-0677">Repeat</keyword>
<evidence type="ECO:0000313" key="10">
    <source>
        <dbReference type="EMBL" id="MDR9898825.1"/>
    </source>
</evidence>
<comment type="similarity">
    <text evidence="2">Belongs to the glycosyltransferase 41 family. O-GlcNAc transferase subfamily.</text>
</comment>
<evidence type="ECO:0000256" key="6">
    <source>
        <dbReference type="ARBA" id="ARBA00022737"/>
    </source>
</evidence>
<sequence length="813" mass="89854">MDTLTTKTVQLYNQAVEHHRAGELSQAEVIYRQILELDPAHADALHLLGTLQFQSGTLQAAFELINRAIELSNNQASYHCNLGNVLKASGNPDAAEASFRRAISLDPKLAIAHNNLASLLRESGKLAEAVDSYQQAIRLSPGSARLHINLGETLETFGKTQEALGSFEKAVELTPDDPDVHTRLGIALFSQGKDVPAQACFERVVALTPDSIQARIALGIIFGNRGDLQGSIAQFREAVRLAPESGEVHLNLGATLVRAGILKEAVSSLRRAIELAPELPEAHYNLGVALGSIGQVEEALSAYQQTVVLNSNFAQAHANIASLLWNKSQYQQALEACDRALFINPELAEAYVTKGNILKDWGLVEEALKHYRKALSINPELAEASANLIFSQHYLSSCQFEEVHKDIVAWNQRHSKALIPKNVHFSNPPISERRISIGYVSANLRTHPGGFFLGAVIANHDREKFKICCYVDIEKEDEHSRRIKANVDEWQLIRGLTDEALADRIRADGIDILVDMNRFTGGGHLLAFARKPAPIQVTWMGGPIMTTGLETIDYVLSDRIHTPPEYEQFFVEKVVRLNNAYAIYQAPPYAPPVSSLPALNQGIITFGCFNYIAKIQRLAIDLWAEILKEVPNSQILLQSKAFGQDEPRQHIHTLFADRGVDPSRILLCGSVRHNELLEKYNQVDIAFDPFPYSGGITTCEALWMGVPVIAMPGNVVTVRHTISHLHNAGLDELVADTPSNYKALAVELASDLPRLADLRATLRDRISHSPLCDGAAFTRQLEQAYQKMWQSLCEKQKLTSCTPDESARYPAQN</sequence>
<dbReference type="Pfam" id="PF14559">
    <property type="entry name" value="TPR_19"/>
    <property type="match status" value="1"/>
</dbReference>
<dbReference type="AlphaFoldDB" id="A0AAP5IC27"/>
<dbReference type="Pfam" id="PF13414">
    <property type="entry name" value="TPR_11"/>
    <property type="match status" value="2"/>
</dbReference>
<dbReference type="GO" id="GO:0097363">
    <property type="term" value="F:protein O-acetylglucosaminyltransferase activity"/>
    <property type="evidence" value="ECO:0007669"/>
    <property type="project" value="UniProtKB-EC"/>
</dbReference>
<dbReference type="InterPro" id="IPR051939">
    <property type="entry name" value="Glycosyltr_41/O-GlcNAc_trsf"/>
</dbReference>
<name>A0AAP5IC27_9CYAN</name>
<evidence type="ECO:0000256" key="5">
    <source>
        <dbReference type="ARBA" id="ARBA00022679"/>
    </source>
</evidence>
<dbReference type="PROSITE" id="PS50293">
    <property type="entry name" value="TPR_REGION"/>
    <property type="match status" value="3"/>
</dbReference>
<dbReference type="SUPFAM" id="SSF53756">
    <property type="entry name" value="UDP-Glycosyltransferase/glycogen phosphorylase"/>
    <property type="match status" value="1"/>
</dbReference>
<dbReference type="Pfam" id="PF13432">
    <property type="entry name" value="TPR_16"/>
    <property type="match status" value="2"/>
</dbReference>
<reference evidence="11" key="1">
    <citation type="journal article" date="2021" name="Science">
        <title>Hunting the eagle killer: A cyanobacterial neurotoxin causes vacuolar myelinopathy.</title>
        <authorList>
            <person name="Breinlinger S."/>
            <person name="Phillips T.J."/>
            <person name="Haram B.N."/>
            <person name="Mares J."/>
            <person name="Martinez Yerena J.A."/>
            <person name="Hrouzek P."/>
            <person name="Sobotka R."/>
            <person name="Henderson W.M."/>
            <person name="Schmieder P."/>
            <person name="Williams S.M."/>
            <person name="Lauderdale J.D."/>
            <person name="Wilde H.D."/>
            <person name="Gerrin W."/>
            <person name="Kust A."/>
            <person name="Washington J.W."/>
            <person name="Wagner C."/>
            <person name="Geier B."/>
            <person name="Liebeke M."/>
            <person name="Enke H."/>
            <person name="Niedermeyer T.H.J."/>
            <person name="Wilde S.B."/>
        </authorList>
    </citation>
    <scope>NUCLEOTIDE SEQUENCE [LARGE SCALE GENOMIC DNA]</scope>
    <source>
        <strain evidence="11">Thurmond2011</strain>
    </source>
</reference>
<comment type="pathway">
    <text evidence="1">Protein modification; protein glycosylation.</text>
</comment>
<evidence type="ECO:0000256" key="4">
    <source>
        <dbReference type="ARBA" id="ARBA00022676"/>
    </source>
</evidence>
<evidence type="ECO:0000259" key="9">
    <source>
        <dbReference type="Pfam" id="PF13844"/>
    </source>
</evidence>
<evidence type="ECO:0000256" key="2">
    <source>
        <dbReference type="ARBA" id="ARBA00005386"/>
    </source>
</evidence>
<dbReference type="EC" id="2.4.1.255" evidence="3"/>
<dbReference type="SMART" id="SM00028">
    <property type="entry name" value="TPR"/>
    <property type="match status" value="11"/>
</dbReference>
<feature type="repeat" description="TPR" evidence="8">
    <location>
        <begin position="212"/>
        <end position="245"/>
    </location>
</feature>
<evidence type="ECO:0000256" key="1">
    <source>
        <dbReference type="ARBA" id="ARBA00004922"/>
    </source>
</evidence>
<feature type="repeat" description="TPR" evidence="8">
    <location>
        <begin position="110"/>
        <end position="143"/>
    </location>
</feature>
<gene>
    <name evidence="10" type="ORF">G7B40_030340</name>
</gene>
<dbReference type="Gene3D" id="3.40.50.2000">
    <property type="entry name" value="Glycogen Phosphorylase B"/>
    <property type="match status" value="1"/>
</dbReference>
<feature type="domain" description="O-GlcNAc transferase C-terminal" evidence="9">
    <location>
        <begin position="429"/>
        <end position="583"/>
    </location>
</feature>
<organism evidence="10 11">
    <name type="scientific">Aetokthonos hydrillicola Thurmond2011</name>
    <dbReference type="NCBI Taxonomy" id="2712845"/>
    <lineage>
        <taxon>Bacteria</taxon>
        <taxon>Bacillati</taxon>
        <taxon>Cyanobacteriota</taxon>
        <taxon>Cyanophyceae</taxon>
        <taxon>Nostocales</taxon>
        <taxon>Hapalosiphonaceae</taxon>
        <taxon>Aetokthonos</taxon>
    </lineage>
</organism>
<dbReference type="PROSITE" id="PS50005">
    <property type="entry name" value="TPR"/>
    <property type="match status" value="10"/>
</dbReference>
<dbReference type="Pfam" id="PF13844">
    <property type="entry name" value="Glyco_transf_41"/>
    <property type="match status" value="2"/>
</dbReference>
<feature type="repeat" description="TPR" evidence="8">
    <location>
        <begin position="348"/>
        <end position="381"/>
    </location>
</feature>
<dbReference type="PANTHER" id="PTHR44835">
    <property type="entry name" value="UDP-N-ACETYLGLUCOSAMINE--PEPTIDE N-ACETYLGLUCOSAMINYLTRANSFERASE SPINDLY-RELATED"/>
    <property type="match status" value="1"/>
</dbReference>
<accession>A0AAP5IC27</accession>
<evidence type="ECO:0000256" key="7">
    <source>
        <dbReference type="ARBA" id="ARBA00022803"/>
    </source>
</evidence>
<evidence type="ECO:0000256" key="8">
    <source>
        <dbReference type="PROSITE-ProRule" id="PRU00339"/>
    </source>
</evidence>